<dbReference type="OrthoDB" id="5399138at2759"/>
<keyword evidence="4 8" id="KW-0812">Transmembrane</keyword>
<evidence type="ECO:0000256" key="3">
    <source>
        <dbReference type="ARBA" id="ARBA00022448"/>
    </source>
</evidence>
<evidence type="ECO:0000259" key="9">
    <source>
        <dbReference type="PROSITE" id="PS50850"/>
    </source>
</evidence>
<evidence type="ECO:0000313" key="11">
    <source>
        <dbReference type="Proteomes" id="UP000800093"/>
    </source>
</evidence>
<evidence type="ECO:0000256" key="5">
    <source>
        <dbReference type="ARBA" id="ARBA00022989"/>
    </source>
</evidence>
<sequence length="485" mass="52933">MVLGIRMRSKMLKPRPYIAASILAGLGGFLFGLDTGTIGPITAMSQFSNTFGLVSATVHGLIVSSILITGALSSFMAGHLADTVGRQKGMMVGGLVFGIGSALEAASIHLAMIFIGRLIIGVGEGLFLSTIVVYICEISPARNRGIIASAPQFFIILAIVVGYFFCYGTVNISSSLSWRLPFALQSLCAFLYAVISLLFLPESPRWLKTKGRFYDARATWEKLGISDTEDIRDQDVREVESDIDALALSQTNTHQSVKEDVHMLLRVFAKDVRKPTALGVSMMSMMQPSGIDGVLYYAPLLFHGVVIFATTVPAVFLADRWSCRASVICGGFATATTMLVIGSLYAANVVYNNHGSGRWVVVACIFLFTFVYSATWAVSISIYASEVQPLKTRAAASSLGRSGNWIVNWIVAFTTLIFLMRSSSGVYFMFGACCFLTAIVCFLWMPETRGLSLEEIDGIFEKDGRYGRSMGRVAHFFKREHERHG</sequence>
<comment type="caution">
    <text evidence="10">The sequence shown here is derived from an EMBL/GenBank/DDBJ whole genome shotgun (WGS) entry which is preliminary data.</text>
</comment>
<feature type="transmembrane region" description="Helical" evidence="8">
    <location>
        <begin position="16"/>
        <end position="33"/>
    </location>
</feature>
<comment type="similarity">
    <text evidence="2 7">Belongs to the major facilitator superfamily. Sugar transporter (TC 2.A.1.1) family.</text>
</comment>
<evidence type="ECO:0000256" key="8">
    <source>
        <dbReference type="SAM" id="Phobius"/>
    </source>
</evidence>
<gene>
    <name evidence="10" type="ORF">CC78DRAFT_615018</name>
</gene>
<dbReference type="InterPro" id="IPR005829">
    <property type="entry name" value="Sugar_transporter_CS"/>
</dbReference>
<evidence type="ECO:0000313" key="10">
    <source>
        <dbReference type="EMBL" id="KAF2266503.1"/>
    </source>
</evidence>
<dbReference type="GO" id="GO:0005351">
    <property type="term" value="F:carbohydrate:proton symporter activity"/>
    <property type="evidence" value="ECO:0007669"/>
    <property type="project" value="TreeGrafter"/>
</dbReference>
<dbReference type="PRINTS" id="PR00171">
    <property type="entry name" value="SUGRTRNSPORT"/>
</dbReference>
<dbReference type="PROSITE" id="PS00217">
    <property type="entry name" value="SUGAR_TRANSPORT_2"/>
    <property type="match status" value="1"/>
</dbReference>
<dbReference type="InterPro" id="IPR003663">
    <property type="entry name" value="Sugar/inositol_transpt"/>
</dbReference>
<evidence type="ECO:0000256" key="4">
    <source>
        <dbReference type="ARBA" id="ARBA00022692"/>
    </source>
</evidence>
<feature type="transmembrane region" description="Helical" evidence="8">
    <location>
        <begin position="359"/>
        <end position="382"/>
    </location>
</feature>
<accession>A0A9P4N5S7</accession>
<name>A0A9P4N5S7_9PLEO</name>
<feature type="transmembrane region" description="Helical" evidence="8">
    <location>
        <begin position="294"/>
        <end position="318"/>
    </location>
</feature>
<keyword evidence="3 7" id="KW-0813">Transport</keyword>
<dbReference type="Proteomes" id="UP000800093">
    <property type="component" value="Unassembled WGS sequence"/>
</dbReference>
<dbReference type="PANTHER" id="PTHR48022">
    <property type="entry name" value="PLASTIDIC GLUCOSE TRANSPORTER 4"/>
    <property type="match status" value="1"/>
</dbReference>
<dbReference type="InterPro" id="IPR050360">
    <property type="entry name" value="MFS_Sugar_Transporters"/>
</dbReference>
<evidence type="ECO:0000256" key="6">
    <source>
        <dbReference type="ARBA" id="ARBA00023136"/>
    </source>
</evidence>
<protein>
    <submittedName>
        <fullName evidence="10">General substrate transporter</fullName>
    </submittedName>
</protein>
<dbReference type="InterPro" id="IPR020846">
    <property type="entry name" value="MFS_dom"/>
</dbReference>
<dbReference type="NCBIfam" id="TIGR00879">
    <property type="entry name" value="SP"/>
    <property type="match status" value="1"/>
</dbReference>
<dbReference type="FunFam" id="1.20.1250.20:FF:000134">
    <property type="entry name" value="MFS sugar transporter protein"/>
    <property type="match status" value="1"/>
</dbReference>
<reference evidence="11" key="1">
    <citation type="journal article" date="2020" name="Stud. Mycol.">
        <title>101 Dothideomycetes genomes: A test case for predicting lifestyles and emergence of pathogens.</title>
        <authorList>
            <person name="Haridas S."/>
            <person name="Albert R."/>
            <person name="Binder M."/>
            <person name="Bloem J."/>
            <person name="LaButti K."/>
            <person name="Salamov A."/>
            <person name="Andreopoulos B."/>
            <person name="Baker S."/>
            <person name="Barry K."/>
            <person name="Bills G."/>
            <person name="Bluhm B."/>
            <person name="Cannon C."/>
            <person name="Castanera R."/>
            <person name="Culley D."/>
            <person name="Daum C."/>
            <person name="Ezra D."/>
            <person name="Gonzalez J."/>
            <person name="Henrissat B."/>
            <person name="Kuo A."/>
            <person name="Liang C."/>
            <person name="Lipzen A."/>
            <person name="Lutzoni F."/>
            <person name="Magnuson J."/>
            <person name="Mondo S."/>
            <person name="Nolan M."/>
            <person name="Ohm R."/>
            <person name="Pangilinan J."/>
            <person name="Park H.-J."/>
            <person name="Ramirez L."/>
            <person name="Alfaro M."/>
            <person name="Sun H."/>
            <person name="Tritt A."/>
            <person name="Yoshinaga Y."/>
            <person name="Zwiers L.-H."/>
            <person name="Turgeon B."/>
            <person name="Goodwin S."/>
            <person name="Spatafora J."/>
            <person name="Crous P."/>
            <person name="Grigoriev I."/>
        </authorList>
    </citation>
    <scope>NUCLEOTIDE SEQUENCE [LARGE SCALE GENOMIC DNA]</scope>
    <source>
        <strain evidence="11">CBS 304.66</strain>
    </source>
</reference>
<feature type="domain" description="Major facilitator superfamily (MFS) profile" evidence="9">
    <location>
        <begin position="20"/>
        <end position="449"/>
    </location>
</feature>
<dbReference type="GO" id="GO:0016020">
    <property type="term" value="C:membrane"/>
    <property type="evidence" value="ECO:0007669"/>
    <property type="project" value="UniProtKB-SubCell"/>
</dbReference>
<dbReference type="Gene3D" id="1.20.1250.20">
    <property type="entry name" value="MFS general substrate transporter like domains"/>
    <property type="match status" value="1"/>
</dbReference>
<feature type="transmembrane region" description="Helical" evidence="8">
    <location>
        <begin position="147"/>
        <end position="170"/>
    </location>
</feature>
<keyword evidence="6 8" id="KW-0472">Membrane</keyword>
<evidence type="ECO:0000256" key="2">
    <source>
        <dbReference type="ARBA" id="ARBA00010992"/>
    </source>
</evidence>
<keyword evidence="5 8" id="KW-1133">Transmembrane helix</keyword>
<keyword evidence="11" id="KW-1185">Reference proteome</keyword>
<dbReference type="PANTHER" id="PTHR48022:SF2">
    <property type="entry name" value="PLASTIDIC GLUCOSE TRANSPORTER 4"/>
    <property type="match status" value="1"/>
</dbReference>
<dbReference type="Pfam" id="PF00083">
    <property type="entry name" value="Sugar_tr"/>
    <property type="match status" value="1"/>
</dbReference>
<evidence type="ECO:0000256" key="1">
    <source>
        <dbReference type="ARBA" id="ARBA00004141"/>
    </source>
</evidence>
<dbReference type="PROSITE" id="PS50850">
    <property type="entry name" value="MFS"/>
    <property type="match status" value="1"/>
</dbReference>
<feature type="transmembrane region" description="Helical" evidence="8">
    <location>
        <begin position="402"/>
        <end position="419"/>
    </location>
</feature>
<dbReference type="SUPFAM" id="SSF103473">
    <property type="entry name" value="MFS general substrate transporter"/>
    <property type="match status" value="1"/>
</dbReference>
<feature type="transmembrane region" description="Helical" evidence="8">
    <location>
        <begin position="53"/>
        <end position="77"/>
    </location>
</feature>
<feature type="transmembrane region" description="Helical" evidence="8">
    <location>
        <begin position="182"/>
        <end position="200"/>
    </location>
</feature>
<feature type="transmembrane region" description="Helical" evidence="8">
    <location>
        <begin position="426"/>
        <end position="445"/>
    </location>
</feature>
<dbReference type="InterPro" id="IPR036259">
    <property type="entry name" value="MFS_trans_sf"/>
</dbReference>
<dbReference type="EMBL" id="ML986598">
    <property type="protein sequence ID" value="KAF2266503.1"/>
    <property type="molecule type" value="Genomic_DNA"/>
</dbReference>
<proteinExistence type="inferred from homology"/>
<dbReference type="InterPro" id="IPR005828">
    <property type="entry name" value="MFS_sugar_transport-like"/>
</dbReference>
<feature type="transmembrane region" description="Helical" evidence="8">
    <location>
        <begin position="324"/>
        <end position="347"/>
    </location>
</feature>
<feature type="transmembrane region" description="Helical" evidence="8">
    <location>
        <begin position="89"/>
        <end position="108"/>
    </location>
</feature>
<evidence type="ECO:0000256" key="7">
    <source>
        <dbReference type="RuleBase" id="RU003346"/>
    </source>
</evidence>
<comment type="subcellular location">
    <subcellularLocation>
        <location evidence="1">Membrane</location>
        <topology evidence="1">Multi-pass membrane protein</topology>
    </subcellularLocation>
</comment>
<dbReference type="AlphaFoldDB" id="A0A9P4N5S7"/>
<feature type="transmembrane region" description="Helical" evidence="8">
    <location>
        <begin position="114"/>
        <end position="135"/>
    </location>
</feature>
<organism evidence="10 11">
    <name type="scientific">Lojkania enalia</name>
    <dbReference type="NCBI Taxonomy" id="147567"/>
    <lineage>
        <taxon>Eukaryota</taxon>
        <taxon>Fungi</taxon>
        <taxon>Dikarya</taxon>
        <taxon>Ascomycota</taxon>
        <taxon>Pezizomycotina</taxon>
        <taxon>Dothideomycetes</taxon>
        <taxon>Pleosporomycetidae</taxon>
        <taxon>Pleosporales</taxon>
        <taxon>Pleosporales incertae sedis</taxon>
        <taxon>Lojkania</taxon>
    </lineage>
</organism>